<name>A0A8S1YKB6_9CILI</name>
<evidence type="ECO:0000313" key="2">
    <source>
        <dbReference type="Proteomes" id="UP000689195"/>
    </source>
</evidence>
<dbReference type="Proteomes" id="UP000689195">
    <property type="component" value="Unassembled WGS sequence"/>
</dbReference>
<reference evidence="1" key="1">
    <citation type="submission" date="2021-01" db="EMBL/GenBank/DDBJ databases">
        <authorList>
            <consortium name="Genoscope - CEA"/>
            <person name="William W."/>
        </authorList>
    </citation>
    <scope>NUCLEOTIDE SEQUENCE</scope>
</reference>
<sequence length="57" mass="6467">MPFKQRAHMTSIIKYQISIIALFVRCDSLITTNSKASISFRQVTFKTGFSAFTSMQS</sequence>
<gene>
    <name evidence="1" type="ORF">PPENT_87.1.T1880010</name>
</gene>
<accession>A0A8S1YKB6</accession>
<proteinExistence type="predicted"/>
<dbReference type="EMBL" id="CAJJDO010000188">
    <property type="protein sequence ID" value="CAD8213861.1"/>
    <property type="molecule type" value="Genomic_DNA"/>
</dbReference>
<keyword evidence="2" id="KW-1185">Reference proteome</keyword>
<dbReference type="AlphaFoldDB" id="A0A8S1YKB6"/>
<comment type="caution">
    <text evidence="1">The sequence shown here is derived from an EMBL/GenBank/DDBJ whole genome shotgun (WGS) entry which is preliminary data.</text>
</comment>
<organism evidence="1 2">
    <name type="scientific">Paramecium pentaurelia</name>
    <dbReference type="NCBI Taxonomy" id="43138"/>
    <lineage>
        <taxon>Eukaryota</taxon>
        <taxon>Sar</taxon>
        <taxon>Alveolata</taxon>
        <taxon>Ciliophora</taxon>
        <taxon>Intramacronucleata</taxon>
        <taxon>Oligohymenophorea</taxon>
        <taxon>Peniculida</taxon>
        <taxon>Parameciidae</taxon>
        <taxon>Paramecium</taxon>
    </lineage>
</organism>
<evidence type="ECO:0000313" key="1">
    <source>
        <dbReference type="EMBL" id="CAD8213861.1"/>
    </source>
</evidence>
<protein>
    <submittedName>
        <fullName evidence="1">Uncharacterized protein</fullName>
    </submittedName>
</protein>